<name>A0A517NY09_9BACT</name>
<keyword evidence="3 10" id="KW-0963">Cytoplasm</keyword>
<dbReference type="GO" id="GO:0031522">
    <property type="term" value="C:cell envelope Sec protein transport complex"/>
    <property type="evidence" value="ECO:0007669"/>
    <property type="project" value="TreeGrafter"/>
</dbReference>
<evidence type="ECO:0000259" key="12">
    <source>
        <dbReference type="PROSITE" id="PS51192"/>
    </source>
</evidence>
<evidence type="ECO:0000256" key="3">
    <source>
        <dbReference type="ARBA" id="ARBA00022490"/>
    </source>
</evidence>
<keyword evidence="6 10" id="KW-0653">Protein transport</keyword>
<evidence type="ECO:0000256" key="11">
    <source>
        <dbReference type="SAM" id="MobiDB-lite"/>
    </source>
</evidence>
<keyword evidence="5 10" id="KW-0067">ATP-binding</keyword>
<dbReference type="Gene3D" id="3.40.50.300">
    <property type="entry name" value="P-loop containing nucleotide triphosphate hydrolases"/>
    <property type="match status" value="2"/>
</dbReference>
<feature type="region of interest" description="Disordered" evidence="11">
    <location>
        <begin position="226"/>
        <end position="260"/>
    </location>
</feature>
<dbReference type="Pfam" id="PF01043">
    <property type="entry name" value="SecA_PP_bind"/>
    <property type="match status" value="1"/>
</dbReference>
<gene>
    <name evidence="10" type="primary">secA</name>
    <name evidence="15" type="ORF">K239x_40250</name>
</gene>
<dbReference type="PROSITE" id="PS01312">
    <property type="entry name" value="SECA"/>
    <property type="match status" value="1"/>
</dbReference>
<dbReference type="AlphaFoldDB" id="A0A517NY09"/>
<organism evidence="15 16">
    <name type="scientific">Stieleria marina</name>
    <dbReference type="NCBI Taxonomy" id="1930275"/>
    <lineage>
        <taxon>Bacteria</taxon>
        <taxon>Pseudomonadati</taxon>
        <taxon>Planctomycetota</taxon>
        <taxon>Planctomycetia</taxon>
        <taxon>Pirellulales</taxon>
        <taxon>Pirellulaceae</taxon>
        <taxon>Stieleria</taxon>
    </lineage>
</organism>
<dbReference type="InterPro" id="IPR011115">
    <property type="entry name" value="SecA_DEAD"/>
</dbReference>
<keyword evidence="16" id="KW-1185">Reference proteome</keyword>
<protein>
    <recommendedName>
        <fullName evidence="10">Protein translocase subunit SecA</fullName>
        <ecNumber evidence="10">7.4.2.8</ecNumber>
    </recommendedName>
</protein>
<dbReference type="EC" id="7.4.2.8" evidence="10"/>
<dbReference type="GO" id="GO:0006605">
    <property type="term" value="P:protein targeting"/>
    <property type="evidence" value="ECO:0007669"/>
    <property type="project" value="UniProtKB-UniRule"/>
</dbReference>
<evidence type="ECO:0000256" key="5">
    <source>
        <dbReference type="ARBA" id="ARBA00022840"/>
    </source>
</evidence>
<dbReference type="InterPro" id="IPR001650">
    <property type="entry name" value="Helicase_C-like"/>
</dbReference>
<evidence type="ECO:0000259" key="13">
    <source>
        <dbReference type="PROSITE" id="PS51194"/>
    </source>
</evidence>
<dbReference type="InterPro" id="IPR000185">
    <property type="entry name" value="SecA"/>
</dbReference>
<dbReference type="FunFam" id="3.40.50.300:FF:000429">
    <property type="entry name" value="Preprotein translocase subunit SecA"/>
    <property type="match status" value="1"/>
</dbReference>
<comment type="function">
    <text evidence="10">Part of the Sec protein translocase complex. Interacts with the SecYEG preprotein conducting channel. Has a central role in coupling the hydrolysis of ATP to the transfer of proteins into and across the cell membrane, serving as an ATP-driven molecular motor driving the stepwise translocation of polypeptide chains across the membrane.</text>
</comment>
<dbReference type="HAMAP" id="MF_01382">
    <property type="entry name" value="SecA"/>
    <property type="match status" value="1"/>
</dbReference>
<feature type="binding site" evidence="10">
    <location>
        <position position="555"/>
    </location>
    <ligand>
        <name>ATP</name>
        <dbReference type="ChEBI" id="CHEBI:30616"/>
    </ligand>
</feature>
<accession>A0A517NY09</accession>
<evidence type="ECO:0000256" key="8">
    <source>
        <dbReference type="ARBA" id="ARBA00023010"/>
    </source>
</evidence>
<dbReference type="PROSITE" id="PS51194">
    <property type="entry name" value="HELICASE_CTER"/>
    <property type="match status" value="1"/>
</dbReference>
<evidence type="ECO:0000256" key="4">
    <source>
        <dbReference type="ARBA" id="ARBA00022741"/>
    </source>
</evidence>
<dbReference type="EMBL" id="CP036526">
    <property type="protein sequence ID" value="QDT12017.1"/>
    <property type="molecule type" value="Genomic_DNA"/>
</dbReference>
<keyword evidence="2 10" id="KW-1003">Cell membrane</keyword>
<proteinExistence type="inferred from homology"/>
<dbReference type="InterPro" id="IPR011130">
    <property type="entry name" value="SecA_preprotein_X-link_dom"/>
</dbReference>
<dbReference type="Pfam" id="PF07517">
    <property type="entry name" value="SecA_DEAD"/>
    <property type="match status" value="1"/>
</dbReference>
<dbReference type="InterPro" id="IPR027417">
    <property type="entry name" value="P-loop_NTPase"/>
</dbReference>
<dbReference type="GO" id="GO:0017038">
    <property type="term" value="P:protein import"/>
    <property type="evidence" value="ECO:0007669"/>
    <property type="project" value="InterPro"/>
</dbReference>
<reference evidence="15 16" key="1">
    <citation type="submission" date="2019-02" db="EMBL/GenBank/DDBJ databases">
        <title>Deep-cultivation of Planctomycetes and their phenomic and genomic characterization uncovers novel biology.</title>
        <authorList>
            <person name="Wiegand S."/>
            <person name="Jogler M."/>
            <person name="Boedeker C."/>
            <person name="Pinto D."/>
            <person name="Vollmers J."/>
            <person name="Rivas-Marin E."/>
            <person name="Kohn T."/>
            <person name="Peeters S.H."/>
            <person name="Heuer A."/>
            <person name="Rast P."/>
            <person name="Oberbeckmann S."/>
            <person name="Bunk B."/>
            <person name="Jeske O."/>
            <person name="Meyerdierks A."/>
            <person name="Storesund J.E."/>
            <person name="Kallscheuer N."/>
            <person name="Luecker S."/>
            <person name="Lage O.M."/>
            <person name="Pohl T."/>
            <person name="Merkel B.J."/>
            <person name="Hornburger P."/>
            <person name="Mueller R.-W."/>
            <person name="Bruemmer F."/>
            <person name="Labrenz M."/>
            <person name="Spormann A.M."/>
            <person name="Op den Camp H."/>
            <person name="Overmann J."/>
            <person name="Amann R."/>
            <person name="Jetten M.S.M."/>
            <person name="Mascher T."/>
            <person name="Medema M.H."/>
            <person name="Devos D.P."/>
            <person name="Kaster A.-K."/>
            <person name="Ovreas L."/>
            <person name="Rohde M."/>
            <person name="Galperin M.Y."/>
            <person name="Jogler C."/>
        </authorList>
    </citation>
    <scope>NUCLEOTIDE SEQUENCE [LARGE SCALE GENOMIC DNA]</scope>
    <source>
        <strain evidence="15 16">K23_9</strain>
    </source>
</reference>
<comment type="subunit">
    <text evidence="10">Monomer and homodimer. Part of the essential Sec protein translocation apparatus which comprises SecA, SecYEG and auxiliary proteins SecDF. Other proteins may also be involved.</text>
</comment>
<evidence type="ECO:0000256" key="6">
    <source>
        <dbReference type="ARBA" id="ARBA00022927"/>
    </source>
</evidence>
<dbReference type="PROSITE" id="PS51196">
    <property type="entry name" value="SECA_MOTOR_DEAD"/>
    <property type="match status" value="1"/>
</dbReference>
<dbReference type="SUPFAM" id="SSF81767">
    <property type="entry name" value="Pre-protein crosslinking domain of SecA"/>
    <property type="match status" value="1"/>
</dbReference>
<keyword evidence="7 10" id="KW-1278">Translocase</keyword>
<comment type="similarity">
    <text evidence="10">Belongs to the SecA family.</text>
</comment>
<dbReference type="CDD" id="cd17928">
    <property type="entry name" value="DEXDc_SecA"/>
    <property type="match status" value="1"/>
</dbReference>
<dbReference type="GO" id="GO:0065002">
    <property type="term" value="P:intracellular protein transmembrane transport"/>
    <property type="evidence" value="ECO:0007669"/>
    <property type="project" value="UniProtKB-UniRule"/>
</dbReference>
<dbReference type="SMART" id="SM00957">
    <property type="entry name" value="SecA_DEAD"/>
    <property type="match status" value="1"/>
</dbReference>
<evidence type="ECO:0000256" key="7">
    <source>
        <dbReference type="ARBA" id="ARBA00022967"/>
    </source>
</evidence>
<dbReference type="InterPro" id="IPR014001">
    <property type="entry name" value="Helicase_ATP-bd"/>
</dbReference>
<feature type="binding site" evidence="10">
    <location>
        <begin position="134"/>
        <end position="138"/>
    </location>
    <ligand>
        <name>ATP</name>
        <dbReference type="ChEBI" id="CHEBI:30616"/>
    </ligand>
</feature>
<feature type="domain" description="Helicase ATP-binding" evidence="12">
    <location>
        <begin position="118"/>
        <end position="307"/>
    </location>
</feature>
<keyword evidence="9 10" id="KW-0472">Membrane</keyword>
<feature type="domain" description="SecA family profile" evidence="14">
    <location>
        <begin position="26"/>
        <end position="633"/>
    </location>
</feature>
<evidence type="ECO:0000313" key="16">
    <source>
        <dbReference type="Proteomes" id="UP000319817"/>
    </source>
</evidence>
<evidence type="ECO:0000256" key="1">
    <source>
        <dbReference type="ARBA" id="ARBA00022448"/>
    </source>
</evidence>
<dbReference type="OrthoDB" id="2486044at2"/>
<dbReference type="PANTHER" id="PTHR30612:SF0">
    <property type="entry name" value="CHLOROPLAST PROTEIN-TRANSPORTING ATPASE"/>
    <property type="match status" value="1"/>
</dbReference>
<dbReference type="GO" id="GO:0005524">
    <property type="term" value="F:ATP binding"/>
    <property type="evidence" value="ECO:0007669"/>
    <property type="project" value="UniProtKB-UniRule"/>
</dbReference>
<feature type="binding site" evidence="10">
    <location>
        <position position="116"/>
    </location>
    <ligand>
        <name>ATP</name>
        <dbReference type="ChEBI" id="CHEBI:30616"/>
    </ligand>
</feature>
<keyword evidence="1 10" id="KW-0813">Transport</keyword>
<feature type="domain" description="Helicase C-terminal" evidence="13">
    <location>
        <begin position="465"/>
        <end position="635"/>
    </location>
</feature>
<keyword evidence="8 10" id="KW-0811">Translocation</keyword>
<comment type="subcellular location">
    <subcellularLocation>
        <location evidence="10">Cell membrane</location>
        <topology evidence="10">Peripheral membrane protein</topology>
        <orientation evidence="10">Cytoplasmic side</orientation>
    </subcellularLocation>
    <subcellularLocation>
        <location evidence="10">Cytoplasm</location>
    </subcellularLocation>
    <text evidence="10">Distribution is 50-50.</text>
</comment>
<dbReference type="SUPFAM" id="SSF52540">
    <property type="entry name" value="P-loop containing nucleoside triphosphate hydrolases"/>
    <property type="match status" value="2"/>
</dbReference>
<evidence type="ECO:0000256" key="9">
    <source>
        <dbReference type="ARBA" id="ARBA00023136"/>
    </source>
</evidence>
<comment type="catalytic activity">
    <reaction evidence="10">
        <text>ATP + H2O + cellular proteinSide 1 = ADP + phosphate + cellular proteinSide 2.</text>
        <dbReference type="EC" id="7.4.2.8"/>
    </reaction>
</comment>
<dbReference type="GO" id="GO:0008564">
    <property type="term" value="F:protein-exporting ATPase activity"/>
    <property type="evidence" value="ECO:0007669"/>
    <property type="project" value="UniProtKB-EC"/>
</dbReference>
<dbReference type="PANTHER" id="PTHR30612">
    <property type="entry name" value="SECA INNER MEMBRANE COMPONENT OF SEC PROTEIN SECRETION SYSTEM"/>
    <property type="match status" value="1"/>
</dbReference>
<dbReference type="InterPro" id="IPR014018">
    <property type="entry name" value="SecA_motor_DEAD"/>
</dbReference>
<keyword evidence="4 10" id="KW-0547">Nucleotide-binding</keyword>
<evidence type="ECO:0000259" key="14">
    <source>
        <dbReference type="PROSITE" id="PS51196"/>
    </source>
</evidence>
<feature type="compositionally biased region" description="Basic and acidic residues" evidence="11">
    <location>
        <begin position="238"/>
        <end position="259"/>
    </location>
</feature>
<dbReference type="SMART" id="SM00958">
    <property type="entry name" value="SecA_PP_bind"/>
    <property type="match status" value="1"/>
</dbReference>
<evidence type="ECO:0000313" key="15">
    <source>
        <dbReference type="EMBL" id="QDT12017.1"/>
    </source>
</evidence>
<dbReference type="Gene3D" id="3.90.1440.10">
    <property type="entry name" value="SecA, preprotein cross-linking domain"/>
    <property type="match status" value="1"/>
</dbReference>
<dbReference type="InterPro" id="IPR036670">
    <property type="entry name" value="SecA_X-link_sf"/>
</dbReference>
<dbReference type="RefSeq" id="WP_145419756.1">
    <property type="nucleotide sequence ID" value="NZ_CP036526.1"/>
</dbReference>
<evidence type="ECO:0000256" key="2">
    <source>
        <dbReference type="ARBA" id="ARBA00022475"/>
    </source>
</evidence>
<dbReference type="Pfam" id="PF21090">
    <property type="entry name" value="P-loop_SecA"/>
    <property type="match status" value="1"/>
</dbReference>
<dbReference type="GO" id="GO:0005886">
    <property type="term" value="C:plasma membrane"/>
    <property type="evidence" value="ECO:0007669"/>
    <property type="project" value="UniProtKB-SubCell"/>
</dbReference>
<dbReference type="GO" id="GO:0005829">
    <property type="term" value="C:cytosol"/>
    <property type="evidence" value="ECO:0007669"/>
    <property type="project" value="TreeGrafter"/>
</dbReference>
<sequence length="682" mass="75296">MIRAAQSIIQRYTLPKRLSGESQDRNSLTRTAMASRRARLTSRPGWITSIITESRSLADELVNDTSVTGLQENTNRLRHYRLRGTPIDDQPLLTLATAAVIAAVRRSLSLNLFDVQIHAGLVVSQGAVAEMQTGEGKTLSGILPAYLHSLLGRGVHVATTTDYLAKRDCEKLSAVFASLGVTTGLLNPNASLLETQTAYQADVTYGPGHAFGFDYLRDRLVQQQHDRAPTGSATLAHLADRSRGNDRRQQGARQQESRQRGLHCAIVDEIDHVLIDDAISPLLLSSSSDGEAADANIHFAAKELATSLQQDVDFQMSPDRQKISLTSDGYDRIYSDCPMATHDHLARPWHEYVVLALRANRLFRRDVDYIVKDDTVQIVDTSTGRIYADRSWSDGLQQAVEAAEGVRITPETKSLASITRQRFYRMYGTLGGMSGTAANCKNEFAKVYGMPVQSIPTRLEPKRKLLPDVIVKTQEEKYAAIARDVKSIHQQNRPILIGTLNIAQSQHIAQLLCESGLRFELLNGTQDADEAAIIAAAGRCGAITVATNMAGRGTDIQLDEQAIQLGGLHVILVERHRLARVDRQLIGRCARCGDPGTATKYLSADDTLPSVIAPWIGRSIERNLGRSKRSTLEIERALRKEQQSQQKRAAETRMQLLKSDDKLQDLYMPTGRQTDPFGCCQL</sequence>
<dbReference type="Proteomes" id="UP000319817">
    <property type="component" value="Chromosome"/>
</dbReference>
<evidence type="ECO:0000256" key="10">
    <source>
        <dbReference type="HAMAP-Rule" id="MF_01382"/>
    </source>
</evidence>
<dbReference type="InterPro" id="IPR044722">
    <property type="entry name" value="SecA_SF2_C"/>
</dbReference>
<dbReference type="PRINTS" id="PR00906">
    <property type="entry name" value="SECA"/>
</dbReference>
<dbReference type="PROSITE" id="PS51192">
    <property type="entry name" value="HELICASE_ATP_BIND_1"/>
    <property type="match status" value="1"/>
</dbReference>
<dbReference type="GO" id="GO:0043952">
    <property type="term" value="P:protein transport by the Sec complex"/>
    <property type="evidence" value="ECO:0007669"/>
    <property type="project" value="TreeGrafter"/>
</dbReference>
<dbReference type="InterPro" id="IPR020937">
    <property type="entry name" value="SecA_CS"/>
</dbReference>